<dbReference type="RefSeq" id="WP_103239249.1">
    <property type="nucleotide sequence ID" value="NZ_JANJZD010000007.1"/>
</dbReference>
<evidence type="ECO:0000259" key="1">
    <source>
        <dbReference type="Pfam" id="PF00535"/>
    </source>
</evidence>
<dbReference type="GO" id="GO:0016740">
    <property type="term" value="F:transferase activity"/>
    <property type="evidence" value="ECO:0007669"/>
    <property type="project" value="UniProtKB-KW"/>
</dbReference>
<organism evidence="2 3">
    <name type="scientific">Acetatifactor muris</name>
    <dbReference type="NCBI Taxonomy" id="879566"/>
    <lineage>
        <taxon>Bacteria</taxon>
        <taxon>Bacillati</taxon>
        <taxon>Bacillota</taxon>
        <taxon>Clostridia</taxon>
        <taxon>Lachnospirales</taxon>
        <taxon>Lachnospiraceae</taxon>
        <taxon>Acetatifactor</taxon>
    </lineage>
</organism>
<dbReference type="EMBL" id="OFSM01000008">
    <property type="protein sequence ID" value="SOY29139.1"/>
    <property type="molecule type" value="Genomic_DNA"/>
</dbReference>
<gene>
    <name evidence="2" type="ORF">AMURIS_01854</name>
</gene>
<dbReference type="PANTHER" id="PTHR43685:SF13">
    <property type="entry name" value="O ANTIGEN BIOSYNTHESIS RHAMNOSYLTRANSFERASE RFBN"/>
    <property type="match status" value="1"/>
</dbReference>
<keyword evidence="3" id="KW-1185">Reference proteome</keyword>
<dbReference type="Proteomes" id="UP000236311">
    <property type="component" value="Unassembled WGS sequence"/>
</dbReference>
<dbReference type="Pfam" id="PF00535">
    <property type="entry name" value="Glycos_transf_2"/>
    <property type="match status" value="1"/>
</dbReference>
<dbReference type="InterPro" id="IPR050834">
    <property type="entry name" value="Glycosyltransf_2"/>
</dbReference>
<evidence type="ECO:0000313" key="3">
    <source>
        <dbReference type="Proteomes" id="UP000236311"/>
    </source>
</evidence>
<protein>
    <submittedName>
        <fullName evidence="2">Glycosyl transferase family 2</fullName>
    </submittedName>
</protein>
<keyword evidence="2" id="KW-0808">Transferase</keyword>
<sequence>MKIDVIIPLYKPDSTLFLLLDRLENQTVPVGRIILMNTGKKYFEELTAGTDFPEKYGNVQVVHLEKEEFDHGGTRHRGVMYSQADIFVVLTQDAMPADVRLLERLTENLSGNVAVAYARQLTGPASSILEKASRHFNYPEVSRIKTKADLEELGIKTYFCSNVCAAYRRDIYEELGGFIRHTIFNEDMIYAAAAIAAGYAVSYEAEAQVIHSHNYTNFQQLRRNFDLGVSQADHPEIFAEVASESEGKKLVKGTWRYLKRRKQLYRFPGFCVQCGFKYAGYLLGKHYKKLPMGWVLKLTASREYWRQKGN</sequence>
<dbReference type="CDD" id="cd00761">
    <property type="entry name" value="Glyco_tranf_GTA_type"/>
    <property type="match status" value="1"/>
</dbReference>
<dbReference type="AlphaFoldDB" id="A0A2K4ZFB3"/>
<dbReference type="SUPFAM" id="SSF53448">
    <property type="entry name" value="Nucleotide-diphospho-sugar transferases"/>
    <property type="match status" value="1"/>
</dbReference>
<dbReference type="OrthoDB" id="9790005at2"/>
<dbReference type="PANTHER" id="PTHR43685">
    <property type="entry name" value="GLYCOSYLTRANSFERASE"/>
    <property type="match status" value="1"/>
</dbReference>
<dbReference type="Gene3D" id="3.90.550.10">
    <property type="entry name" value="Spore Coat Polysaccharide Biosynthesis Protein SpsA, Chain A"/>
    <property type="match status" value="1"/>
</dbReference>
<reference evidence="2 3" key="1">
    <citation type="submission" date="2018-01" db="EMBL/GenBank/DDBJ databases">
        <authorList>
            <person name="Gaut B.S."/>
            <person name="Morton B.R."/>
            <person name="Clegg M.T."/>
            <person name="Duvall M.R."/>
        </authorList>
    </citation>
    <scope>NUCLEOTIDE SEQUENCE [LARGE SCALE GENOMIC DNA]</scope>
    <source>
        <strain evidence="2">GP69</strain>
    </source>
</reference>
<dbReference type="GO" id="GO:0044010">
    <property type="term" value="P:single-species biofilm formation"/>
    <property type="evidence" value="ECO:0007669"/>
    <property type="project" value="TreeGrafter"/>
</dbReference>
<dbReference type="InterPro" id="IPR001173">
    <property type="entry name" value="Glyco_trans_2-like"/>
</dbReference>
<dbReference type="InterPro" id="IPR029044">
    <property type="entry name" value="Nucleotide-diphossugar_trans"/>
</dbReference>
<feature type="domain" description="Glycosyltransferase 2-like" evidence="1">
    <location>
        <begin position="5"/>
        <end position="176"/>
    </location>
</feature>
<name>A0A2K4ZFB3_9FIRM</name>
<accession>A0A2K4ZFB3</accession>
<proteinExistence type="predicted"/>
<evidence type="ECO:0000313" key="2">
    <source>
        <dbReference type="EMBL" id="SOY29139.1"/>
    </source>
</evidence>